<dbReference type="InterPro" id="IPR029058">
    <property type="entry name" value="AB_hydrolase_fold"/>
</dbReference>
<dbReference type="EMBL" id="CAJNOK010016947">
    <property type="protein sequence ID" value="CAF1254840.1"/>
    <property type="molecule type" value="Genomic_DNA"/>
</dbReference>
<dbReference type="Pfam" id="PF07859">
    <property type="entry name" value="Abhydrolase_3"/>
    <property type="match status" value="1"/>
</dbReference>
<evidence type="ECO:0000313" key="5">
    <source>
        <dbReference type="EMBL" id="CAF4054494.1"/>
    </source>
</evidence>
<dbReference type="Proteomes" id="UP000663829">
    <property type="component" value="Unassembled WGS sequence"/>
</dbReference>
<dbReference type="Proteomes" id="UP000682733">
    <property type="component" value="Unassembled WGS sequence"/>
</dbReference>
<name>A0A815BKI6_9BILA</name>
<dbReference type="EMBL" id="CAJNOQ010011099">
    <property type="protein sequence ID" value="CAF1268744.1"/>
    <property type="molecule type" value="Genomic_DNA"/>
</dbReference>
<dbReference type="GO" id="GO:0005829">
    <property type="term" value="C:cytosol"/>
    <property type="evidence" value="ECO:0007669"/>
    <property type="project" value="TreeGrafter"/>
</dbReference>
<evidence type="ECO:0000313" key="3">
    <source>
        <dbReference type="EMBL" id="CAF1254840.1"/>
    </source>
</evidence>
<dbReference type="Gene3D" id="3.40.50.1820">
    <property type="entry name" value="alpha/beta hydrolase"/>
    <property type="match status" value="1"/>
</dbReference>
<dbReference type="InterPro" id="IPR013094">
    <property type="entry name" value="AB_hydrolase_3"/>
</dbReference>
<keyword evidence="7" id="KW-1185">Reference proteome</keyword>
<dbReference type="PROSITE" id="PS01174">
    <property type="entry name" value="LIPASE_GDXG_SER"/>
    <property type="match status" value="1"/>
</dbReference>
<sequence length="210" mass="23439">ATNSIWISVEYRLAPEHKYPIWLNDAYEVTKHIIENKQLYGAESTTKIGVAGDSAGGTIAASISHTLGTDIDFQVLVIVVVFEIYPMLDMAGQKSSHKEFTQPVHIITPEILQWFISNAIRDENDIKDPRISVLLHSSFTNVPSCLFIVAELDPLRDDSYDYQKQLEAAGIKTKLVLLKGVIHSFFSLPGVYPKACSEAVNAVRDFMIEI</sequence>
<dbReference type="AlphaFoldDB" id="A0A815BKI6"/>
<dbReference type="EMBL" id="CAJOBA010038499">
    <property type="protein sequence ID" value="CAF4061887.1"/>
    <property type="molecule type" value="Genomic_DNA"/>
</dbReference>
<dbReference type="Proteomes" id="UP000677228">
    <property type="component" value="Unassembled WGS sequence"/>
</dbReference>
<dbReference type="InterPro" id="IPR033140">
    <property type="entry name" value="Lipase_GDXG_put_SER_AS"/>
</dbReference>
<dbReference type="Proteomes" id="UP000681722">
    <property type="component" value="Unassembled WGS sequence"/>
</dbReference>
<evidence type="ECO:0000313" key="7">
    <source>
        <dbReference type="Proteomes" id="UP000663829"/>
    </source>
</evidence>
<gene>
    <name evidence="4" type="ORF">GPM918_LOCUS26973</name>
    <name evidence="3" type="ORF">OVA965_LOCUS26444</name>
    <name evidence="5" type="ORF">SRO942_LOCUS27219</name>
    <name evidence="6" type="ORF">TMI583_LOCUS27182</name>
</gene>
<dbReference type="GO" id="GO:0019433">
    <property type="term" value="P:triglyceride catabolic process"/>
    <property type="evidence" value="ECO:0007669"/>
    <property type="project" value="TreeGrafter"/>
</dbReference>
<dbReference type="EMBL" id="CAJOBC010022188">
    <property type="protein sequence ID" value="CAF4054494.1"/>
    <property type="molecule type" value="Genomic_DNA"/>
</dbReference>
<feature type="domain" description="Alpha/beta hydrolase fold-3" evidence="2">
    <location>
        <begin position="2"/>
        <end position="186"/>
    </location>
</feature>
<feature type="non-terminal residue" evidence="4">
    <location>
        <position position="210"/>
    </location>
</feature>
<evidence type="ECO:0000313" key="4">
    <source>
        <dbReference type="EMBL" id="CAF1268744.1"/>
    </source>
</evidence>
<evidence type="ECO:0000259" key="2">
    <source>
        <dbReference type="Pfam" id="PF07859"/>
    </source>
</evidence>
<dbReference type="GO" id="GO:0004771">
    <property type="term" value="F:sterol ester esterase activity"/>
    <property type="evidence" value="ECO:0007669"/>
    <property type="project" value="TreeGrafter"/>
</dbReference>
<evidence type="ECO:0000313" key="6">
    <source>
        <dbReference type="EMBL" id="CAF4061887.1"/>
    </source>
</evidence>
<protein>
    <recommendedName>
        <fullName evidence="2">Alpha/beta hydrolase fold-3 domain-containing protein</fullName>
    </recommendedName>
</protein>
<proteinExistence type="predicted"/>
<organism evidence="4 7">
    <name type="scientific">Didymodactylos carnosus</name>
    <dbReference type="NCBI Taxonomy" id="1234261"/>
    <lineage>
        <taxon>Eukaryota</taxon>
        <taxon>Metazoa</taxon>
        <taxon>Spiralia</taxon>
        <taxon>Gnathifera</taxon>
        <taxon>Rotifera</taxon>
        <taxon>Eurotatoria</taxon>
        <taxon>Bdelloidea</taxon>
        <taxon>Philodinida</taxon>
        <taxon>Philodinidae</taxon>
        <taxon>Didymodactylos</taxon>
    </lineage>
</organism>
<dbReference type="PANTHER" id="PTHR23025:SF3">
    <property type="entry name" value="HORMONE-SENSITIVE LIPASE"/>
    <property type="match status" value="1"/>
</dbReference>
<dbReference type="PANTHER" id="PTHR23025">
    <property type="entry name" value="TRIACYLGLYCEROL LIPASE"/>
    <property type="match status" value="1"/>
</dbReference>
<accession>A0A815BKI6</accession>
<feature type="active site" evidence="1">
    <location>
        <position position="54"/>
    </location>
</feature>
<evidence type="ECO:0000256" key="1">
    <source>
        <dbReference type="PROSITE-ProRule" id="PRU10038"/>
    </source>
</evidence>
<dbReference type="SUPFAM" id="SSF53474">
    <property type="entry name" value="alpha/beta-Hydrolases"/>
    <property type="match status" value="1"/>
</dbReference>
<dbReference type="OrthoDB" id="408631at2759"/>
<comment type="caution">
    <text evidence="4">The sequence shown here is derived from an EMBL/GenBank/DDBJ whole genome shotgun (WGS) entry which is preliminary data.</text>
</comment>
<reference evidence="4" key="1">
    <citation type="submission" date="2021-02" db="EMBL/GenBank/DDBJ databases">
        <authorList>
            <person name="Nowell W R."/>
        </authorList>
    </citation>
    <scope>NUCLEOTIDE SEQUENCE</scope>
</reference>
<dbReference type="GO" id="GO:0004806">
    <property type="term" value="F:triacylglycerol lipase activity"/>
    <property type="evidence" value="ECO:0007669"/>
    <property type="project" value="TreeGrafter"/>
</dbReference>